<dbReference type="Pfam" id="PF00902">
    <property type="entry name" value="TatC"/>
    <property type="match status" value="1"/>
</dbReference>
<comment type="similarity">
    <text evidence="2">Belongs to the TatC family.</text>
</comment>
<proteinExistence type="inferred from homology"/>
<keyword evidence="4 6" id="KW-1133">Transmembrane helix</keyword>
<dbReference type="PANTHER" id="PTHR30371">
    <property type="entry name" value="SEC-INDEPENDENT PROTEIN TRANSLOCASE PROTEIN TATC"/>
    <property type="match status" value="1"/>
</dbReference>
<comment type="subcellular location">
    <subcellularLocation>
        <location evidence="1">Membrane</location>
        <topology evidence="1">Multi-pass membrane protein</topology>
    </subcellularLocation>
</comment>
<feature type="transmembrane region" description="Helical" evidence="6">
    <location>
        <begin position="187"/>
        <end position="202"/>
    </location>
</feature>
<keyword evidence="7" id="KW-0496">Mitochondrion</keyword>
<feature type="transmembrane region" description="Helical" evidence="6">
    <location>
        <begin position="153"/>
        <end position="175"/>
    </location>
</feature>
<evidence type="ECO:0000256" key="1">
    <source>
        <dbReference type="ARBA" id="ARBA00004141"/>
    </source>
</evidence>
<feature type="transmembrane region" description="Helical" evidence="6">
    <location>
        <begin position="100"/>
        <end position="120"/>
    </location>
</feature>
<evidence type="ECO:0000313" key="7">
    <source>
        <dbReference type="EMBL" id="BAI70577.1"/>
    </source>
</evidence>
<dbReference type="GeneID" id="8774796"/>
<sequence>MIFSQHFYELKFRLFYCIITLLSCWFIFYYYKYELLYLINLTNNQNGYFIFTNISEVFLVFIKTSLILSVFICLPYFLFQLKCFLCPCLYSYEYFKVSKLFYQLLIYLFFGNCWFFYFLFPWSWFFFIGFETTLQSNYISIYFENRLQDYLDFFIQFFFFFNCLSIFSLIIFNFFKKLLLSSNARKFIYLGGFVLGGLLTPPDVLTQFLIGLPILIIYEFTFFYFILKKNYFQL</sequence>
<name>D2Z213_9STRA</name>
<reference evidence="7" key="1">
    <citation type="journal article" date="2010" name="Harmful Algae">
        <title>Mitochondrial genomes from two red tide forming raphidophycean algae Heterosigma akashiwo and Chattonella marina var. marina.</title>
        <authorList>
            <person name="Masuda I."/>
            <person name="Kamikawa R."/>
            <person name="Ueda M."/>
            <person name="Oyama K."/>
            <person name="Yoshimatsu S."/>
            <person name="Inagaki Y."/>
            <person name="Sako Y."/>
        </authorList>
    </citation>
    <scope>NUCLEOTIDE SEQUENCE</scope>
    <source>
        <strain evidence="7">KA11-m-1</strain>
    </source>
</reference>
<dbReference type="InterPro" id="IPR002033">
    <property type="entry name" value="TatC"/>
</dbReference>
<keyword evidence="3 6" id="KW-0812">Transmembrane</keyword>
<evidence type="ECO:0000256" key="2">
    <source>
        <dbReference type="ARBA" id="ARBA00008882"/>
    </source>
</evidence>
<feature type="transmembrane region" description="Helical" evidence="6">
    <location>
        <begin position="12"/>
        <end position="31"/>
    </location>
</feature>
<keyword evidence="5 6" id="KW-0472">Membrane</keyword>
<dbReference type="PRINTS" id="PR01840">
    <property type="entry name" value="TATCFAMILY"/>
</dbReference>
<organism evidence="7">
    <name type="scientific">Chattonella marina</name>
    <dbReference type="NCBI Taxonomy" id="90936"/>
    <lineage>
        <taxon>Eukaryota</taxon>
        <taxon>Sar</taxon>
        <taxon>Stramenopiles</taxon>
        <taxon>Ochrophyta</taxon>
        <taxon>Raphidophyceae</taxon>
        <taxon>Chattonellales</taxon>
        <taxon>Chattonellaceae</taxon>
        <taxon>Chattonella</taxon>
    </lineage>
</organism>
<dbReference type="AlphaFoldDB" id="D2Z213"/>
<evidence type="ECO:0000256" key="6">
    <source>
        <dbReference type="SAM" id="Phobius"/>
    </source>
</evidence>
<gene>
    <name evidence="7" type="primary">tatC</name>
</gene>
<dbReference type="GO" id="GO:0065002">
    <property type="term" value="P:intracellular protein transmembrane transport"/>
    <property type="evidence" value="ECO:0007669"/>
    <property type="project" value="TreeGrafter"/>
</dbReference>
<geneLocation type="mitochondrion" evidence="7"/>
<evidence type="ECO:0000256" key="5">
    <source>
        <dbReference type="ARBA" id="ARBA00023136"/>
    </source>
</evidence>
<dbReference type="GO" id="GO:0043953">
    <property type="term" value="P:protein transport by the Tat complex"/>
    <property type="evidence" value="ECO:0007669"/>
    <property type="project" value="TreeGrafter"/>
</dbReference>
<dbReference type="EMBL" id="AB546636">
    <property type="protein sequence ID" value="BAI70577.1"/>
    <property type="molecule type" value="Genomic_DNA"/>
</dbReference>
<feature type="transmembrane region" description="Helical" evidence="6">
    <location>
        <begin position="208"/>
        <end position="227"/>
    </location>
</feature>
<dbReference type="RefSeq" id="YP_003434230.1">
    <property type="nucleotide sequence ID" value="NC_013837.1"/>
</dbReference>
<evidence type="ECO:0000256" key="4">
    <source>
        <dbReference type="ARBA" id="ARBA00022989"/>
    </source>
</evidence>
<dbReference type="GO" id="GO:0009977">
    <property type="term" value="F:proton motive force dependent protein transmembrane transporter activity"/>
    <property type="evidence" value="ECO:0007669"/>
    <property type="project" value="TreeGrafter"/>
</dbReference>
<feature type="transmembrane region" description="Helical" evidence="6">
    <location>
        <begin position="57"/>
        <end position="79"/>
    </location>
</feature>
<protein>
    <submittedName>
        <fullName evidence="7">SecY-independent transporter protein</fullName>
    </submittedName>
</protein>
<dbReference type="PANTHER" id="PTHR30371:SF0">
    <property type="entry name" value="SEC-INDEPENDENT PROTEIN TRANSLOCASE PROTEIN TATC, CHLOROPLASTIC-RELATED"/>
    <property type="match status" value="1"/>
</dbReference>
<evidence type="ECO:0000256" key="3">
    <source>
        <dbReference type="ARBA" id="ARBA00022692"/>
    </source>
</evidence>
<dbReference type="GO" id="GO:0033281">
    <property type="term" value="C:TAT protein transport complex"/>
    <property type="evidence" value="ECO:0007669"/>
    <property type="project" value="TreeGrafter"/>
</dbReference>
<accession>D2Z213</accession>